<dbReference type="AlphaFoldDB" id="A0A267FEW0"/>
<proteinExistence type="inferred from homology"/>
<comment type="similarity">
    <text evidence="5 6">Belongs to the anion channel-forming bestrophin (TC 1.A.46) family. Calcium-sensitive chloride channel subfamily.</text>
</comment>
<keyword evidence="6" id="KW-0407">Ion channel</keyword>
<protein>
    <recommendedName>
        <fullName evidence="6">Bestrophin homolog</fullName>
    </recommendedName>
</protein>
<evidence type="ECO:0000256" key="3">
    <source>
        <dbReference type="ARBA" id="ARBA00022989"/>
    </source>
</evidence>
<keyword evidence="8" id="KW-1185">Reference proteome</keyword>
<dbReference type="EMBL" id="NIVC01001102">
    <property type="protein sequence ID" value="PAA72243.1"/>
    <property type="molecule type" value="Genomic_DNA"/>
</dbReference>
<gene>
    <name evidence="7" type="ORF">BOX15_Mlig017118g1</name>
</gene>
<comment type="function">
    <text evidence="6">Forms chloride channels.</text>
</comment>
<keyword evidence="2 6" id="KW-0812">Transmembrane</keyword>
<evidence type="ECO:0000256" key="1">
    <source>
        <dbReference type="ARBA" id="ARBA00004370"/>
    </source>
</evidence>
<dbReference type="GO" id="GO:0005886">
    <property type="term" value="C:plasma membrane"/>
    <property type="evidence" value="ECO:0007669"/>
    <property type="project" value="UniProtKB-SubCell"/>
</dbReference>
<dbReference type="InterPro" id="IPR000615">
    <property type="entry name" value="Bestrophin"/>
</dbReference>
<dbReference type="STRING" id="282301.A0A267FEW0"/>
<comment type="caution">
    <text evidence="7">The sequence shown here is derived from an EMBL/GenBank/DDBJ whole genome shotgun (WGS) entry which is preliminary data.</text>
</comment>
<organism evidence="7 8">
    <name type="scientific">Macrostomum lignano</name>
    <dbReference type="NCBI Taxonomy" id="282301"/>
    <lineage>
        <taxon>Eukaryota</taxon>
        <taxon>Metazoa</taxon>
        <taxon>Spiralia</taxon>
        <taxon>Lophotrochozoa</taxon>
        <taxon>Platyhelminthes</taxon>
        <taxon>Rhabditophora</taxon>
        <taxon>Macrostomorpha</taxon>
        <taxon>Macrostomida</taxon>
        <taxon>Macrostomidae</taxon>
        <taxon>Macrostomum</taxon>
    </lineage>
</organism>
<keyword evidence="6" id="KW-0406">Ion transport</keyword>
<evidence type="ECO:0000256" key="6">
    <source>
        <dbReference type="RuleBase" id="RU363126"/>
    </source>
</evidence>
<dbReference type="GO" id="GO:0005254">
    <property type="term" value="F:chloride channel activity"/>
    <property type="evidence" value="ECO:0007669"/>
    <property type="project" value="UniProtKB-KW"/>
</dbReference>
<dbReference type="PANTHER" id="PTHR10736:SF0">
    <property type="entry name" value="BESTROPHIN HOMOLOG"/>
    <property type="match status" value="1"/>
</dbReference>
<dbReference type="OrthoDB" id="201595at2759"/>
<keyword evidence="6" id="KW-0868">Chloride</keyword>
<dbReference type="Proteomes" id="UP000215902">
    <property type="component" value="Unassembled WGS sequence"/>
</dbReference>
<dbReference type="PANTHER" id="PTHR10736">
    <property type="entry name" value="BESTROPHIN"/>
    <property type="match status" value="1"/>
</dbReference>
<keyword evidence="6" id="KW-1003">Cell membrane</keyword>
<reference evidence="7 8" key="1">
    <citation type="submission" date="2017-06" db="EMBL/GenBank/DDBJ databases">
        <title>A platform for efficient transgenesis in Macrostomum lignano, a flatworm model organism for stem cell research.</title>
        <authorList>
            <person name="Berezikov E."/>
        </authorList>
    </citation>
    <scope>NUCLEOTIDE SEQUENCE [LARGE SCALE GENOMIC DNA]</scope>
    <source>
        <strain evidence="7">DV1</strain>
        <tissue evidence="7">Whole organism</tissue>
    </source>
</reference>
<name>A0A267FEW0_9PLAT</name>
<keyword evidence="4 6" id="KW-0472">Membrane</keyword>
<dbReference type="GO" id="GO:0034707">
    <property type="term" value="C:chloride channel complex"/>
    <property type="evidence" value="ECO:0007669"/>
    <property type="project" value="UniProtKB-KW"/>
</dbReference>
<evidence type="ECO:0000256" key="2">
    <source>
        <dbReference type="ARBA" id="ARBA00022692"/>
    </source>
</evidence>
<keyword evidence="6" id="KW-0869">Chloride channel</keyword>
<dbReference type="InterPro" id="IPR021134">
    <property type="entry name" value="Bestrophin-like"/>
</dbReference>
<accession>A0A267FEW0</accession>
<sequence>MTVSYSETISSSQGGVFIKILLLWRGSLYKLVYTDLFFYLVIYYAFNISYRSLMSPQTRQSFELVVKLCNEMDKSIPLSFILGFFVAGVIGRWWQMYLNIPWLNRISFLSYGILTGTRENFEQARRLRLSMMRYLNIGWILLMHSISEKVMHQFSDVKPPDETEEGNSAGEGLLTRIRYVMDRLAGTNQMAAQLHANSKSRSQKGIRYLLESINRCTRVRLHFPKLVTETEIQAFERAESEYISKYWRPYVPDYWLPLQWAVLLCKKAMVHGFCDPRSMVKLMEEIEDVRGMMQTLVIYNEVMIPLVYTQVVIIAVYSYFLLQLFSQQFVNPKWTAEALGRLTNTSVLPISTGSEHHHGEVIDMYFPVFTVFQFLFLMGWLKVAMCVMNPFGDDDEDFHTLEMLDYNLEISSRCSEAPPSQFPEGLSEASMEWIRRSPGSEADSLFDYLASAESEFRQAGEPSQEERLHEILAKPALRQRLRAGCCLHCGSSGSGEASPDAAGGQLRMKRLIRNGKTPSSPALQPLTSGV</sequence>
<feature type="transmembrane region" description="Helical" evidence="6">
    <location>
        <begin position="75"/>
        <end position="94"/>
    </location>
</feature>
<evidence type="ECO:0000313" key="7">
    <source>
        <dbReference type="EMBL" id="PAA72243.1"/>
    </source>
</evidence>
<evidence type="ECO:0000256" key="4">
    <source>
        <dbReference type="ARBA" id="ARBA00023136"/>
    </source>
</evidence>
<evidence type="ECO:0000313" key="8">
    <source>
        <dbReference type="Proteomes" id="UP000215902"/>
    </source>
</evidence>
<comment type="subcellular location">
    <subcellularLocation>
        <location evidence="6">Cell membrane</location>
        <topology evidence="6">Multi-pass membrane protein</topology>
    </subcellularLocation>
    <subcellularLocation>
        <location evidence="1">Membrane</location>
    </subcellularLocation>
</comment>
<feature type="transmembrane region" description="Helical" evidence="6">
    <location>
        <begin position="364"/>
        <end position="381"/>
    </location>
</feature>
<feature type="transmembrane region" description="Helical" evidence="6">
    <location>
        <begin position="302"/>
        <end position="322"/>
    </location>
</feature>
<dbReference type="Pfam" id="PF01062">
    <property type="entry name" value="Bestrophin"/>
    <property type="match status" value="2"/>
</dbReference>
<evidence type="ECO:0000256" key="5">
    <source>
        <dbReference type="ARBA" id="ARBA00034769"/>
    </source>
</evidence>
<keyword evidence="3 6" id="KW-1133">Transmembrane helix</keyword>
<keyword evidence="6" id="KW-0813">Transport</keyword>